<dbReference type="EMBL" id="CAJVQA010000886">
    <property type="protein sequence ID" value="CAG8494386.1"/>
    <property type="molecule type" value="Genomic_DNA"/>
</dbReference>
<dbReference type="Pfam" id="PF00171">
    <property type="entry name" value="Aldedh"/>
    <property type="match status" value="2"/>
</dbReference>
<accession>A0A9N8WME0</accession>
<evidence type="ECO:0000313" key="6">
    <source>
        <dbReference type="EMBL" id="CAG8494386.1"/>
    </source>
</evidence>
<dbReference type="PROSITE" id="PS00687">
    <property type="entry name" value="ALDEHYDE_DEHYDR_GLU"/>
    <property type="match status" value="1"/>
</dbReference>
<dbReference type="PROSITE" id="PS00070">
    <property type="entry name" value="ALDEHYDE_DEHYDR_CYS"/>
    <property type="match status" value="1"/>
</dbReference>
<dbReference type="InterPro" id="IPR015590">
    <property type="entry name" value="Aldehyde_DH_dom"/>
</dbReference>
<gene>
    <name evidence="6" type="ORF">CPELLU_LOCUS2138</name>
</gene>
<feature type="domain" description="Aldehyde dehydrogenase" evidence="5">
    <location>
        <begin position="28"/>
        <end position="400"/>
    </location>
</feature>
<protein>
    <submittedName>
        <fullName evidence="6">17350_t:CDS:1</fullName>
    </submittedName>
</protein>
<evidence type="ECO:0000256" key="4">
    <source>
        <dbReference type="RuleBase" id="RU003345"/>
    </source>
</evidence>
<dbReference type="AlphaFoldDB" id="A0A9N8WME0"/>
<dbReference type="CDD" id="cd07091">
    <property type="entry name" value="ALDH_F1-2_Ald2-like"/>
    <property type="match status" value="1"/>
</dbReference>
<dbReference type="Proteomes" id="UP000789759">
    <property type="component" value="Unassembled WGS sequence"/>
</dbReference>
<dbReference type="InterPro" id="IPR016162">
    <property type="entry name" value="Ald_DH_N"/>
</dbReference>
<comment type="similarity">
    <text evidence="1 4">Belongs to the aldehyde dehydrogenase family.</text>
</comment>
<dbReference type="FunFam" id="3.40.605.10:FF:000050">
    <property type="entry name" value="Aldehyde dehydrogenase, mitochondrial"/>
    <property type="match status" value="1"/>
</dbReference>
<dbReference type="OrthoDB" id="310895at2759"/>
<dbReference type="Gene3D" id="3.40.605.10">
    <property type="entry name" value="Aldehyde Dehydrogenase, Chain A, domain 1"/>
    <property type="match status" value="1"/>
</dbReference>
<evidence type="ECO:0000313" key="7">
    <source>
        <dbReference type="Proteomes" id="UP000789759"/>
    </source>
</evidence>
<comment type="caution">
    <text evidence="6">The sequence shown here is derived from an EMBL/GenBank/DDBJ whole genome shotgun (WGS) entry which is preliminary data.</text>
</comment>
<organism evidence="6 7">
    <name type="scientific">Cetraspora pellucida</name>
    <dbReference type="NCBI Taxonomy" id="1433469"/>
    <lineage>
        <taxon>Eukaryota</taxon>
        <taxon>Fungi</taxon>
        <taxon>Fungi incertae sedis</taxon>
        <taxon>Mucoromycota</taxon>
        <taxon>Glomeromycotina</taxon>
        <taxon>Glomeromycetes</taxon>
        <taxon>Diversisporales</taxon>
        <taxon>Gigasporaceae</taxon>
        <taxon>Cetraspora</taxon>
    </lineage>
</organism>
<keyword evidence="2 4" id="KW-0560">Oxidoreductase</keyword>
<dbReference type="FunFam" id="3.40.309.10:FF:000001">
    <property type="entry name" value="Mitochondrial aldehyde dehydrogenase 2"/>
    <property type="match status" value="1"/>
</dbReference>
<evidence type="ECO:0000256" key="2">
    <source>
        <dbReference type="ARBA" id="ARBA00023002"/>
    </source>
</evidence>
<evidence type="ECO:0000256" key="1">
    <source>
        <dbReference type="ARBA" id="ARBA00009986"/>
    </source>
</evidence>
<name>A0A9N8WME0_9GLOM</name>
<evidence type="ECO:0000256" key="3">
    <source>
        <dbReference type="PROSITE-ProRule" id="PRU10007"/>
    </source>
</evidence>
<dbReference type="SUPFAM" id="SSF53720">
    <property type="entry name" value="ALDH-like"/>
    <property type="match status" value="1"/>
</dbReference>
<dbReference type="GO" id="GO:0016620">
    <property type="term" value="F:oxidoreductase activity, acting on the aldehyde or oxo group of donors, NAD or NADP as acceptor"/>
    <property type="evidence" value="ECO:0007669"/>
    <property type="project" value="InterPro"/>
</dbReference>
<proteinExistence type="inferred from homology"/>
<dbReference type="InterPro" id="IPR029510">
    <property type="entry name" value="Ald_DH_CS_GLU"/>
</dbReference>
<dbReference type="Gene3D" id="3.40.309.10">
    <property type="entry name" value="Aldehyde Dehydrogenase, Chain A, domain 2"/>
    <property type="match status" value="1"/>
</dbReference>
<reference evidence="6" key="1">
    <citation type="submission" date="2021-06" db="EMBL/GenBank/DDBJ databases">
        <authorList>
            <person name="Kallberg Y."/>
            <person name="Tangrot J."/>
            <person name="Rosling A."/>
        </authorList>
    </citation>
    <scope>NUCLEOTIDE SEQUENCE</scope>
    <source>
        <strain evidence="6">FL966</strain>
    </source>
</reference>
<dbReference type="InterPro" id="IPR016161">
    <property type="entry name" value="Ald_DH/histidinol_DH"/>
</dbReference>
<dbReference type="GO" id="GO:0019413">
    <property type="term" value="P:acetate biosynthetic process"/>
    <property type="evidence" value="ECO:0007669"/>
    <property type="project" value="UniProtKB-ARBA"/>
</dbReference>
<dbReference type="InterPro" id="IPR016160">
    <property type="entry name" value="Ald_DH_CS_CYS"/>
</dbReference>
<feature type="domain" description="Aldehyde dehydrogenase" evidence="5">
    <location>
        <begin position="403"/>
        <end position="457"/>
    </location>
</feature>
<feature type="active site" evidence="3">
    <location>
        <position position="266"/>
    </location>
</feature>
<evidence type="ECO:0000259" key="5">
    <source>
        <dbReference type="Pfam" id="PF00171"/>
    </source>
</evidence>
<dbReference type="InterPro" id="IPR016163">
    <property type="entry name" value="Ald_DH_C"/>
</dbReference>
<sequence length="464" mass="50996">MESKSELITLPNVKTIKIETGLFINNAFVESVDKKCFETINPSTGKVIATVSEASSKDVDLTVEAATNAFYNVWRFVDGKERGRLLNKLADLIERDTEELAALETLDNGQTLSTAKFIDIGHSIDCYRYFAGWTDKIHGKVIETDPSKFSYTRHEPLGVCAAIIPWNFPILMQAWKMAPALACGNTVILKPSEMTPLGALKVAALCKEAGFPEGVVNVLNGYGPITGAAIAKHMKIDKISFTGSNATGRFLLKAASESNLKNVSLELGGKSPNIIFADADLDQAVKWAHMGIFFNHGQCCSAGSRVYVQDSVYDEFLTKFKAMTESNKIGDPFAADTFQGPQISQVQLDRIMNYIECGKKEGATLLIGGERHGNEGYFIKPTIFTDTNENMTIMQDEIFAHLTKYGLAAAVFTKDITRAVKLSNELRAGTVWGYKESGMGRDLSKYALDQYTQVKTVQINLDSH</sequence>
<keyword evidence="7" id="KW-1185">Reference proteome</keyword>
<dbReference type="PANTHER" id="PTHR11699">
    <property type="entry name" value="ALDEHYDE DEHYDROGENASE-RELATED"/>
    <property type="match status" value="1"/>
</dbReference>